<evidence type="ECO:0000256" key="3">
    <source>
        <dbReference type="ARBA" id="ARBA00022946"/>
    </source>
</evidence>
<protein>
    <submittedName>
        <fullName evidence="5">Transcription termination factor MTEF18, mitochondrial-like</fullName>
    </submittedName>
</protein>
<dbReference type="InterPro" id="IPR038538">
    <property type="entry name" value="MTERF_sf"/>
</dbReference>
<dbReference type="Pfam" id="PF02536">
    <property type="entry name" value="mTERF"/>
    <property type="match status" value="2"/>
</dbReference>
<organism evidence="4 5">
    <name type="scientific">Durio zibethinus</name>
    <name type="common">Durian</name>
    <dbReference type="NCBI Taxonomy" id="66656"/>
    <lineage>
        <taxon>Eukaryota</taxon>
        <taxon>Viridiplantae</taxon>
        <taxon>Streptophyta</taxon>
        <taxon>Embryophyta</taxon>
        <taxon>Tracheophyta</taxon>
        <taxon>Spermatophyta</taxon>
        <taxon>Magnoliopsida</taxon>
        <taxon>eudicotyledons</taxon>
        <taxon>Gunneridae</taxon>
        <taxon>Pentapetalae</taxon>
        <taxon>rosids</taxon>
        <taxon>malvids</taxon>
        <taxon>Malvales</taxon>
        <taxon>Malvaceae</taxon>
        <taxon>Helicteroideae</taxon>
        <taxon>Durio</taxon>
    </lineage>
</organism>
<dbReference type="FunFam" id="1.25.70.10:FF:000014">
    <property type="entry name" value="Transcription termination factor MTEF18, mitochondrial"/>
    <property type="match status" value="1"/>
</dbReference>
<reference evidence="5" key="1">
    <citation type="submission" date="2025-08" db="UniProtKB">
        <authorList>
            <consortium name="RefSeq"/>
        </authorList>
    </citation>
    <scope>IDENTIFICATION</scope>
    <source>
        <tissue evidence="5">Fruit stalk</tissue>
    </source>
</reference>
<dbReference type="PANTHER" id="PTHR13068:SF38">
    <property type="entry name" value="TRANSCRIPTION TERMINATION FACTOR FAMILY PROTEIN"/>
    <property type="match status" value="1"/>
</dbReference>
<dbReference type="PANTHER" id="PTHR13068">
    <property type="entry name" value="CGI-12 PROTEIN-RELATED"/>
    <property type="match status" value="1"/>
</dbReference>
<evidence type="ECO:0000313" key="4">
    <source>
        <dbReference type="Proteomes" id="UP000515121"/>
    </source>
</evidence>
<keyword evidence="2" id="KW-0806">Transcription termination</keyword>
<keyword evidence="2" id="KW-0804">Transcription</keyword>
<dbReference type="GO" id="GO:0006353">
    <property type="term" value="P:DNA-templated transcription termination"/>
    <property type="evidence" value="ECO:0007669"/>
    <property type="project" value="UniProtKB-KW"/>
</dbReference>
<sequence length="591" mass="67586">MTHFQNLGKPSILKWVSVYFVESQLKTPFLEMGSLHFAQRQNPRLYRTKRSVVTENCDGKEVAKFPPSTLKEAQAALLEYLHSTRSIPFVDAENMSKNSPHFLRKLLEKVKIVNDVGSSMSRFLRYHPINEFEPFFESLGMKPCEYTPLLPRDLMFLSDDYLLLENYRVLCEYGIERSKIGNIYKKAVQVFQHEFGVLPLKLQAYQELGLSQSFMTKIVVCSPCLLIGDVDMKFIKVLEILRSAGFDYAWIKEHLSEQDSYNWSMILRVLNFFSKMGCSSELHGLISQHPGLLFEGSGDRTLSLIAFLLKFGLPMDQISSMFLQFPEIQAGQFVSNLIKCFLFLHEIEMEQNEIGKIVCSYPILLGSSMLKKTNSLLSNLNVGKKRLCKYIQENPQEMGKWGLGTKVGPLPSSEEDLESQRLKMKFFLNLGYGQNPKRMEKAVKTFRGRGGELQERFDCIVNAGLDREDVSEMVSVSPQILNQSNAVIQSKIDILVNELGYPISSLVSFPSYLSYTTQRVRLRLAMYNWLKDHKKVAPDLALSTIVACTDKVFLSQYVNHHSSGPQVLQYLKTFRHPCALLITIDFKVRPS</sequence>
<comment type="similarity">
    <text evidence="1">Belongs to the mTERF family.</text>
</comment>
<name>A0A6P6APR5_DURZI</name>
<evidence type="ECO:0000256" key="2">
    <source>
        <dbReference type="ARBA" id="ARBA00022472"/>
    </source>
</evidence>
<dbReference type="AlphaFoldDB" id="A0A6P6APR5"/>
<dbReference type="KEGG" id="dzi:111311564"/>
<dbReference type="OrthoDB" id="764594at2759"/>
<keyword evidence="2" id="KW-0805">Transcription regulation</keyword>
<accession>A0A6P6APR5</accession>
<dbReference type="Proteomes" id="UP000515121">
    <property type="component" value="Unplaced"/>
</dbReference>
<dbReference type="RefSeq" id="XP_022766783.1">
    <property type="nucleotide sequence ID" value="XM_022911048.1"/>
</dbReference>
<keyword evidence="3" id="KW-0809">Transit peptide</keyword>
<dbReference type="GeneID" id="111311564"/>
<dbReference type="Gene3D" id="1.25.70.10">
    <property type="entry name" value="Transcription termination factor 3, mitochondrial"/>
    <property type="match status" value="2"/>
</dbReference>
<dbReference type="FunFam" id="1.25.70.10:FF:000019">
    <property type="entry name" value="mTERF family protein"/>
    <property type="match status" value="1"/>
</dbReference>
<dbReference type="GO" id="GO:0003676">
    <property type="term" value="F:nucleic acid binding"/>
    <property type="evidence" value="ECO:0007669"/>
    <property type="project" value="InterPro"/>
</dbReference>
<evidence type="ECO:0000256" key="1">
    <source>
        <dbReference type="ARBA" id="ARBA00007692"/>
    </source>
</evidence>
<keyword evidence="4" id="KW-1185">Reference proteome</keyword>
<gene>
    <name evidence="5" type="primary">LOC111311564</name>
</gene>
<dbReference type="SMART" id="SM00733">
    <property type="entry name" value="Mterf"/>
    <property type="match status" value="6"/>
</dbReference>
<proteinExistence type="inferred from homology"/>
<dbReference type="InterPro" id="IPR003690">
    <property type="entry name" value="MTERF"/>
</dbReference>
<evidence type="ECO:0000313" key="5">
    <source>
        <dbReference type="RefSeq" id="XP_022766783.1"/>
    </source>
</evidence>